<dbReference type="AlphaFoldDB" id="A0ABD2WJH8"/>
<reference evidence="1 2" key="1">
    <citation type="journal article" date="2024" name="bioRxiv">
        <title>A reference genome for Trichogramma kaykai: A tiny desert-dwelling parasitoid wasp with competing sex-ratio distorters.</title>
        <authorList>
            <person name="Culotta J."/>
            <person name="Lindsey A.R."/>
        </authorList>
    </citation>
    <scope>NUCLEOTIDE SEQUENCE [LARGE SCALE GENOMIC DNA]</scope>
    <source>
        <strain evidence="1 2">KSX58</strain>
    </source>
</reference>
<dbReference type="EMBL" id="JBJJXI010000102">
    <property type="protein sequence ID" value="KAL3392764.1"/>
    <property type="molecule type" value="Genomic_DNA"/>
</dbReference>
<evidence type="ECO:0000313" key="1">
    <source>
        <dbReference type="EMBL" id="KAL3392764.1"/>
    </source>
</evidence>
<organism evidence="1 2">
    <name type="scientific">Trichogramma kaykai</name>
    <dbReference type="NCBI Taxonomy" id="54128"/>
    <lineage>
        <taxon>Eukaryota</taxon>
        <taxon>Metazoa</taxon>
        <taxon>Ecdysozoa</taxon>
        <taxon>Arthropoda</taxon>
        <taxon>Hexapoda</taxon>
        <taxon>Insecta</taxon>
        <taxon>Pterygota</taxon>
        <taxon>Neoptera</taxon>
        <taxon>Endopterygota</taxon>
        <taxon>Hymenoptera</taxon>
        <taxon>Apocrita</taxon>
        <taxon>Proctotrupomorpha</taxon>
        <taxon>Chalcidoidea</taxon>
        <taxon>Trichogrammatidae</taxon>
        <taxon>Trichogramma</taxon>
    </lineage>
</organism>
<evidence type="ECO:0000313" key="2">
    <source>
        <dbReference type="Proteomes" id="UP001627154"/>
    </source>
</evidence>
<gene>
    <name evidence="1" type="ORF">TKK_012802</name>
</gene>
<sequence length="376" mass="44757">MYQLYVQLMELAARRRRRRQLRSCWWWNETTKLHEKIRSWNYSSRVSGRMMNTHTGRRSIHCVLDDDDDDVRCLALDVVDEDTQWSTRLRHLTNPHSRARGKDAARASEYVRECSSRCVCRARLLRAESRSREWRAITTTIRLRRRSHSRRRATLHKTRVYCILCVCVGKGNAIKTTVIYYVHFNAQLSKCYTHRIYFKKHKQRLRIQHTQRDDRFTEIQLRIKQRRRRRRQCRRLGTAYVQVEETRLCEYICAVRMGLYSLHTLILQRNNCVKENDKPNSSPASAKTFNCSNFVYYIDNSTPYLLSLSFSFSFCLYLISRAYPSSEQRREAARAKASILTRPSGPQYSSCVYTRAVSWLNFVYTLYTIARRPVIG</sequence>
<protein>
    <submittedName>
        <fullName evidence="1">Uncharacterized protein</fullName>
    </submittedName>
</protein>
<comment type="caution">
    <text evidence="1">The sequence shown here is derived from an EMBL/GenBank/DDBJ whole genome shotgun (WGS) entry which is preliminary data.</text>
</comment>
<keyword evidence="2" id="KW-1185">Reference proteome</keyword>
<accession>A0ABD2WJH8</accession>
<proteinExistence type="predicted"/>
<dbReference type="Proteomes" id="UP001627154">
    <property type="component" value="Unassembled WGS sequence"/>
</dbReference>
<name>A0ABD2WJH8_9HYME</name>